<feature type="transmembrane region" description="Helical" evidence="1">
    <location>
        <begin position="44"/>
        <end position="62"/>
    </location>
</feature>
<reference evidence="5" key="2">
    <citation type="journal article" date="2017" name="Stand. Genomic Sci.">
        <title>Genome sequence of the sulfur-oxidizing Bathymodiolus thermophilus gill endosymbiont.</title>
        <authorList>
            <person name="Ponnudurai R."/>
            <person name="Sayavedra L."/>
            <person name="Kleiner M."/>
            <person name="Heiden S.E."/>
            <person name="Thurmer A."/>
            <person name="Felbeck H."/>
            <person name="Schluter R."/>
            <person name="Sievert S.M."/>
            <person name="Daniel R."/>
            <person name="Schweder T."/>
            <person name="Markert S."/>
        </authorList>
    </citation>
    <scope>NUCLEOTIDE SEQUENCE</scope>
    <source>
        <strain evidence="5">BAT/CrabSpa'14</strain>
    </source>
</reference>
<dbReference type="RefSeq" id="WP_071564957.1">
    <property type="nucleotide sequence ID" value="NZ_CAESAQ020000046.1"/>
</dbReference>
<reference evidence="4 8" key="4">
    <citation type="submission" date="2020-05" db="EMBL/GenBank/DDBJ databases">
        <authorList>
            <person name="Petersen J."/>
            <person name="Sayavedra L."/>
        </authorList>
    </citation>
    <scope>NUCLEOTIDE SEQUENCE [LARGE SCALE GENOMIC DNA]</scope>
    <source>
        <strain evidence="4">B thermophilus SOXS</strain>
    </source>
</reference>
<dbReference type="EMBL" id="CP024634">
    <property type="protein sequence ID" value="AYQ57150.1"/>
    <property type="molecule type" value="Genomic_DNA"/>
</dbReference>
<reference evidence="6" key="1">
    <citation type="submission" date="2016-09" db="EMBL/GenBank/DDBJ databases">
        <title>Genome Sequence of Bathymodiolus thermophilus sulfur-oxidizing gill endosymbiont.</title>
        <authorList>
            <person name="Ponnudurai R."/>
            <person name="Kleiner M."/>
            <person name="Sayavedra L."/>
            <person name="Thuermer A."/>
            <person name="Felbeck H."/>
            <person name="Schlueter R."/>
            <person name="Schweder T."/>
            <person name="Markert S."/>
        </authorList>
    </citation>
    <scope>NUCLEOTIDE SEQUENCE [LARGE SCALE GENOMIC DNA]</scope>
    <source>
        <strain evidence="6">BAT/CrabSpa'14</strain>
    </source>
</reference>
<dbReference type="Pfam" id="PF09835">
    <property type="entry name" value="DUF2062"/>
    <property type="match status" value="1"/>
</dbReference>
<protein>
    <submittedName>
        <fullName evidence="5">ATP-binding protein</fullName>
    </submittedName>
</protein>
<sequence length="165" mass="18829">MKKLLKHYSPNQNELKNHKSLGWLSQYLTNPSLWNFNRKSVSKAFAVGLFCAFVPVPFQMLLAAPSAIIFSANLPVAIALVWITNPITMPPIFYACYKLGAWVLGVGVEQDFVMSLAYVWQVFDVIWQPFLLGCLIVSVVSSIIGYFSIQFIYRLRVYKRKSKKN</sequence>
<evidence type="ECO:0000313" key="3">
    <source>
        <dbReference type="EMBL" id="AYQ57150.1"/>
    </source>
</evidence>
<dbReference type="AlphaFoldDB" id="A0A1J5TTG6"/>
<evidence type="ECO:0000313" key="6">
    <source>
        <dbReference type="Proteomes" id="UP000182798"/>
    </source>
</evidence>
<evidence type="ECO:0000313" key="5">
    <source>
        <dbReference type="EMBL" id="OIR24147.1"/>
    </source>
</evidence>
<dbReference type="PANTHER" id="PTHR40547">
    <property type="entry name" value="SLL0298 PROTEIN"/>
    <property type="match status" value="1"/>
</dbReference>
<feature type="domain" description="DUF2062" evidence="2">
    <location>
        <begin position="23"/>
        <end position="160"/>
    </location>
</feature>
<reference evidence="3 7" key="3">
    <citation type="submission" date="2017-11" db="EMBL/GenBank/DDBJ databases">
        <title>Genome sequence of the bacterial symbiont EPR9N from a vent mussel Bathymodiolus thermophilus.</title>
        <authorList>
            <person name="Won Y.-J."/>
        </authorList>
    </citation>
    <scope>NUCLEOTIDE SEQUENCE [LARGE SCALE GENOMIC DNA]</scope>
    <source>
        <strain evidence="3 7">EPR9N</strain>
    </source>
</reference>
<organism evidence="5 6">
    <name type="scientific">Bathymodiolus thermophilus thioautotrophic gill symbiont</name>
    <dbReference type="NCBI Taxonomy" id="2360"/>
    <lineage>
        <taxon>Bacteria</taxon>
        <taxon>Pseudomonadati</taxon>
        <taxon>Pseudomonadota</taxon>
        <taxon>Gammaproteobacteria</taxon>
        <taxon>sulfur-oxidizing symbionts</taxon>
    </lineage>
</organism>
<dbReference type="EMBL" id="CAESAQ020000046">
    <property type="protein sequence ID" value="CAB5498116.1"/>
    <property type="molecule type" value="Genomic_DNA"/>
</dbReference>
<dbReference type="GO" id="GO:0005524">
    <property type="term" value="F:ATP binding"/>
    <property type="evidence" value="ECO:0007669"/>
    <property type="project" value="UniProtKB-KW"/>
</dbReference>
<evidence type="ECO:0000256" key="1">
    <source>
        <dbReference type="SAM" id="Phobius"/>
    </source>
</evidence>
<keyword evidence="1" id="KW-0812">Transmembrane</keyword>
<dbReference type="KEGG" id="bthg:MS2017_1464"/>
<gene>
    <name evidence="5" type="ORF">BGC33_14425</name>
    <name evidence="3" type="ORF">MS2017_1464</name>
    <name evidence="4" type="ORF">THERMOS_787</name>
</gene>
<dbReference type="Proteomes" id="UP000182798">
    <property type="component" value="Unassembled WGS sequence"/>
</dbReference>
<keyword evidence="5" id="KW-0547">Nucleotide-binding</keyword>
<feature type="transmembrane region" description="Helical" evidence="1">
    <location>
        <begin position="126"/>
        <end position="153"/>
    </location>
</feature>
<feature type="transmembrane region" description="Helical" evidence="1">
    <location>
        <begin position="99"/>
        <end position="120"/>
    </location>
</feature>
<feature type="transmembrane region" description="Helical" evidence="1">
    <location>
        <begin position="68"/>
        <end position="87"/>
    </location>
</feature>
<dbReference type="Proteomes" id="UP000278334">
    <property type="component" value="Chromosome"/>
</dbReference>
<dbReference type="PANTHER" id="PTHR40547:SF1">
    <property type="entry name" value="SLL0298 PROTEIN"/>
    <property type="match status" value="1"/>
</dbReference>
<dbReference type="Proteomes" id="UP000643672">
    <property type="component" value="Unassembled WGS sequence"/>
</dbReference>
<keyword evidence="5" id="KW-0067">ATP-binding</keyword>
<keyword evidence="8" id="KW-1185">Reference proteome</keyword>
<evidence type="ECO:0000313" key="4">
    <source>
        <dbReference type="EMBL" id="CAB5498116.1"/>
    </source>
</evidence>
<dbReference type="EMBL" id="MIQH01000839">
    <property type="protein sequence ID" value="OIR24147.1"/>
    <property type="molecule type" value="Genomic_DNA"/>
</dbReference>
<evidence type="ECO:0000313" key="8">
    <source>
        <dbReference type="Proteomes" id="UP000643672"/>
    </source>
</evidence>
<dbReference type="OrthoDB" id="9786029at2"/>
<evidence type="ECO:0000259" key="2">
    <source>
        <dbReference type="Pfam" id="PF09835"/>
    </source>
</evidence>
<evidence type="ECO:0000313" key="7">
    <source>
        <dbReference type="Proteomes" id="UP000278334"/>
    </source>
</evidence>
<dbReference type="InterPro" id="IPR018639">
    <property type="entry name" value="DUF2062"/>
</dbReference>
<keyword evidence="1" id="KW-1133">Transmembrane helix</keyword>
<name>A0A1J5TTG6_9GAMM</name>
<keyword evidence="1" id="KW-0472">Membrane</keyword>
<accession>A0A1J5TTG6</accession>
<proteinExistence type="predicted"/>